<proteinExistence type="inferred from homology"/>
<keyword evidence="16" id="KW-0175">Coiled coil</keyword>
<accession>A0A3Q7MBU3</accession>
<dbReference type="GO" id="GO:0003677">
    <property type="term" value="F:DNA binding"/>
    <property type="evidence" value="ECO:0007669"/>
    <property type="project" value="UniProtKB-KW"/>
</dbReference>
<dbReference type="Pfam" id="PF00017">
    <property type="entry name" value="SH2"/>
    <property type="match status" value="1"/>
</dbReference>
<dbReference type="FunFam" id="1.10.532.10:FF:000001">
    <property type="entry name" value="Signal transducer and activator of transcription"/>
    <property type="match status" value="1"/>
</dbReference>
<evidence type="ECO:0000256" key="1">
    <source>
        <dbReference type="ARBA" id="ARBA00004123"/>
    </source>
</evidence>
<keyword evidence="5 15" id="KW-0597">Phosphoprotein</keyword>
<dbReference type="RefSeq" id="XP_025704200.1">
    <property type="nucleotide sequence ID" value="XM_025848415.1"/>
</dbReference>
<keyword evidence="6" id="KW-0007">Acetylation</keyword>
<dbReference type="PROSITE" id="PS50001">
    <property type="entry name" value="SH2"/>
    <property type="match status" value="1"/>
</dbReference>
<dbReference type="CDD" id="cd16848">
    <property type="entry name" value="STAT4_DBD"/>
    <property type="match status" value="1"/>
</dbReference>
<evidence type="ECO:0000256" key="7">
    <source>
        <dbReference type="ARBA" id="ARBA00022999"/>
    </source>
</evidence>
<dbReference type="Gene3D" id="3.30.505.10">
    <property type="entry name" value="SH2 domain"/>
    <property type="match status" value="1"/>
</dbReference>
<dbReference type="InterPro" id="IPR008967">
    <property type="entry name" value="p53-like_TF_DNA-bd_sf"/>
</dbReference>
<dbReference type="GO" id="GO:0003700">
    <property type="term" value="F:DNA-binding transcription factor activity"/>
    <property type="evidence" value="ECO:0007669"/>
    <property type="project" value="InterPro"/>
</dbReference>
<dbReference type="Gene3D" id="1.10.532.10">
    <property type="entry name" value="STAT transcription factor, N-terminal domain"/>
    <property type="match status" value="1"/>
</dbReference>
<evidence type="ECO:0000256" key="13">
    <source>
        <dbReference type="ARBA" id="ARBA00064572"/>
    </source>
</evidence>
<dbReference type="InterPro" id="IPR036535">
    <property type="entry name" value="STAT_N_sf"/>
</dbReference>
<dbReference type="InterPro" id="IPR000980">
    <property type="entry name" value="SH2"/>
</dbReference>
<dbReference type="SUPFAM" id="SSF48092">
    <property type="entry name" value="Transcription factor STAT-4 N-domain"/>
    <property type="match status" value="1"/>
</dbReference>
<evidence type="ECO:0000256" key="9">
    <source>
        <dbReference type="ARBA" id="ARBA00023125"/>
    </source>
</evidence>
<dbReference type="FunFam" id="2.60.40.630:FF:000007">
    <property type="entry name" value="Signal transducer and activator of transcription 3"/>
    <property type="match status" value="1"/>
</dbReference>
<dbReference type="PANTHER" id="PTHR11801">
    <property type="entry name" value="SIGNAL TRANSDUCER AND ACTIVATOR OF TRANSCRIPTION"/>
    <property type="match status" value="1"/>
</dbReference>
<evidence type="ECO:0000256" key="6">
    <source>
        <dbReference type="ARBA" id="ARBA00022990"/>
    </source>
</evidence>
<dbReference type="GO" id="GO:0007165">
    <property type="term" value="P:signal transduction"/>
    <property type="evidence" value="ECO:0007669"/>
    <property type="project" value="InterPro"/>
</dbReference>
<comment type="subunit">
    <text evidence="13">(Microbial infection) Interacts with African swine fever virus (ASFV) MGF360-9L; this interaction mediates degradation of STAT1 through apoptosis.</text>
</comment>
<keyword evidence="9 15" id="KW-0238">DNA-binding</keyword>
<organism evidence="18 19">
    <name type="scientific">Callorhinus ursinus</name>
    <name type="common">Northern fur seal</name>
    <dbReference type="NCBI Taxonomy" id="34884"/>
    <lineage>
        <taxon>Eukaryota</taxon>
        <taxon>Metazoa</taxon>
        <taxon>Chordata</taxon>
        <taxon>Craniata</taxon>
        <taxon>Vertebrata</taxon>
        <taxon>Euteleostomi</taxon>
        <taxon>Mammalia</taxon>
        <taxon>Eutheria</taxon>
        <taxon>Laurasiatheria</taxon>
        <taxon>Carnivora</taxon>
        <taxon>Caniformia</taxon>
        <taxon>Pinnipedia</taxon>
        <taxon>Otariidae</taxon>
        <taxon>Callorhinus</taxon>
    </lineage>
</organism>
<dbReference type="InterPro" id="IPR015988">
    <property type="entry name" value="STAT_TF_CC"/>
</dbReference>
<keyword evidence="7 14" id="KW-0727">SH2 domain</keyword>
<keyword evidence="18" id="KW-1185">Reference proteome</keyword>
<dbReference type="GO" id="GO:0005634">
    <property type="term" value="C:nucleus"/>
    <property type="evidence" value="ECO:0007669"/>
    <property type="project" value="UniProtKB-SubCell"/>
</dbReference>
<sequence length="692" mass="80248">MSQWNQVQQLEIKFLEQVDQFYDDNFPMEIRHLLAQWIENQDWEAASNNETMATILLQNLLIQLDEQLGRVSKEKNLLLIHNLKRIRKVLQGKFHGNPMHVAVVISNCLREERRILAAANMPIQGPLEKSLQSSSVSERQRNVEHKVAAIKNSVQMTEQDTKYLEDLQDEFDYRYKTIQTMDQGDKNNALMNQEVLTLQEMLNSLDFKRKEALSKITQIVNETDLLMNSMLMEELQDWKRRQQIACIGGPLHNGLDQLQNCFTLLAESLFQLRRQLEKLEEQSTKMTYEGDPIPMQRAHLLERVTFLIYNLFKNSFVVERQPCMPTHPQRPMVLKTLIQFTVKLRLLIKLPELNYQVKVKASIDKNVSTLSNRRFVLCGTHVKAMSIEESSNGSLSVEFRHLQPKEMKSSAGGKGNEGCHMVTEELHSITFETQICLYRLTIDLETSSLPVVMISNVSQLPNAWASIIWYNVSTNDSQNLVFFNNPPSATLSQLLEVMSWQFSSYVGRGLNSDQLNMLAEKLTVQSSYNDGHLTWAKFCKEHLPGKSFTFWTWLEAILDLIKKHILPLWIDGYVMGFVSKEKERLLLKDKMPGTFLLRFSESHLGGITFTWVDHSENGEVRFHSVEPYNKGRLSALPFADILRDYKFQDQQKGGTKVMFHLFLYPFQQSEVIQLSHVLHQIFFPCLQAYMRC</sequence>
<evidence type="ECO:0000256" key="12">
    <source>
        <dbReference type="ARBA" id="ARBA00023242"/>
    </source>
</evidence>
<dbReference type="FunFam" id="1.10.238.10:FF:000012">
    <property type="entry name" value="Signal transducer and activator of transcription"/>
    <property type="match status" value="1"/>
</dbReference>
<dbReference type="FunFam" id="1.20.1050.20:FF:000001">
    <property type="entry name" value="Signal transducer and activator of transcription"/>
    <property type="match status" value="1"/>
</dbReference>
<evidence type="ECO:0000256" key="15">
    <source>
        <dbReference type="RuleBase" id="RU046415"/>
    </source>
</evidence>
<dbReference type="GeneID" id="112806113"/>
<evidence type="ECO:0000313" key="19">
    <source>
        <dbReference type="RefSeq" id="XP_025704200.1"/>
    </source>
</evidence>
<dbReference type="AlphaFoldDB" id="A0A3Q7MBU3"/>
<dbReference type="Pfam" id="PF21354">
    <property type="entry name" value="STAT_linker"/>
    <property type="match status" value="1"/>
</dbReference>
<dbReference type="InterPro" id="IPR013801">
    <property type="entry name" value="STAT_TF_DNA-bd"/>
</dbReference>
<evidence type="ECO:0000256" key="2">
    <source>
        <dbReference type="ARBA" id="ARBA00004496"/>
    </source>
</evidence>
<keyword evidence="4 15" id="KW-0963">Cytoplasm</keyword>
<evidence type="ECO:0000256" key="11">
    <source>
        <dbReference type="ARBA" id="ARBA00023163"/>
    </source>
</evidence>
<keyword evidence="10 15" id="KW-0010">Activator</keyword>
<dbReference type="InterPro" id="IPR013800">
    <property type="entry name" value="STAT_TF_alpha"/>
</dbReference>
<dbReference type="FunFam" id="2.60.40.630:FF:000008">
    <property type="entry name" value="signal transducer and activator of transcription 4"/>
    <property type="match status" value="1"/>
</dbReference>
<feature type="coiled-coil region" evidence="16">
    <location>
        <begin position="262"/>
        <end position="289"/>
    </location>
</feature>
<evidence type="ECO:0000256" key="5">
    <source>
        <dbReference type="ARBA" id="ARBA00022553"/>
    </source>
</evidence>
<evidence type="ECO:0000256" key="10">
    <source>
        <dbReference type="ARBA" id="ARBA00023159"/>
    </source>
</evidence>
<dbReference type="Gene3D" id="2.60.40.630">
    <property type="entry name" value="STAT transcription factor, DNA-binding domain"/>
    <property type="match status" value="1"/>
</dbReference>
<dbReference type="InterPro" id="IPR029839">
    <property type="entry name" value="STAT4_DBD"/>
</dbReference>
<dbReference type="GO" id="GO:0005829">
    <property type="term" value="C:cytosol"/>
    <property type="evidence" value="ECO:0007669"/>
    <property type="project" value="UniProtKB-ARBA"/>
</dbReference>
<dbReference type="InterPro" id="IPR036860">
    <property type="entry name" value="SH2_dom_sf"/>
</dbReference>
<evidence type="ECO:0000256" key="14">
    <source>
        <dbReference type="PROSITE-ProRule" id="PRU00191"/>
    </source>
</evidence>
<dbReference type="InterPro" id="IPR013799">
    <property type="entry name" value="STAT_TF_prot_interaction"/>
</dbReference>
<dbReference type="Gene3D" id="1.20.1050.20">
    <property type="entry name" value="STAT transcription factor, all-alpha domain"/>
    <property type="match status" value="1"/>
</dbReference>
<dbReference type="SUPFAM" id="SSF49417">
    <property type="entry name" value="p53-like transcription factors"/>
    <property type="match status" value="1"/>
</dbReference>
<evidence type="ECO:0000256" key="3">
    <source>
        <dbReference type="ARBA" id="ARBA00005586"/>
    </source>
</evidence>
<evidence type="ECO:0000259" key="17">
    <source>
        <dbReference type="PROSITE" id="PS50001"/>
    </source>
</evidence>
<dbReference type="Pfam" id="PF01017">
    <property type="entry name" value="STAT_alpha"/>
    <property type="match status" value="1"/>
</dbReference>
<dbReference type="Proteomes" id="UP000286641">
    <property type="component" value="Unplaced"/>
</dbReference>
<dbReference type="InterPro" id="IPR012345">
    <property type="entry name" value="STAT_TF_DNA-bd_N"/>
</dbReference>
<reference evidence="19" key="2">
    <citation type="submission" date="2025-08" db="UniProtKB">
        <authorList>
            <consortium name="RefSeq"/>
        </authorList>
    </citation>
    <scope>IDENTIFICATION</scope>
    <source>
        <tissue evidence="19">Blood</tissue>
    </source>
</reference>
<dbReference type="InterPro" id="IPR001217">
    <property type="entry name" value="STAT"/>
</dbReference>
<name>A0A3Q7MBU3_CALUR</name>
<keyword evidence="12 15" id="KW-0539">Nucleus</keyword>
<evidence type="ECO:0000256" key="8">
    <source>
        <dbReference type="ARBA" id="ARBA00023015"/>
    </source>
</evidence>
<comment type="similarity">
    <text evidence="3 15">Belongs to the transcription factor STAT family.</text>
</comment>
<evidence type="ECO:0000313" key="18">
    <source>
        <dbReference type="Proteomes" id="UP000286641"/>
    </source>
</evidence>
<gene>
    <name evidence="19" type="primary">STAT4</name>
</gene>
<evidence type="ECO:0000256" key="16">
    <source>
        <dbReference type="SAM" id="Coils"/>
    </source>
</evidence>
<keyword evidence="11 15" id="KW-0804">Transcription</keyword>
<feature type="domain" description="SH2" evidence="17">
    <location>
        <begin position="569"/>
        <end position="685"/>
    </location>
</feature>
<dbReference type="Pfam" id="PF02864">
    <property type="entry name" value="STAT_bind"/>
    <property type="match status" value="1"/>
</dbReference>
<dbReference type="Pfam" id="PF02865">
    <property type="entry name" value="STAT_int"/>
    <property type="match status" value="1"/>
</dbReference>
<dbReference type="SMART" id="SM00964">
    <property type="entry name" value="STAT_int"/>
    <property type="match status" value="1"/>
</dbReference>
<dbReference type="Gene3D" id="1.10.238.10">
    <property type="entry name" value="EF-hand"/>
    <property type="match status" value="1"/>
</dbReference>
<dbReference type="CDD" id="cd16854">
    <property type="entry name" value="STAT4_CCD"/>
    <property type="match status" value="1"/>
</dbReference>
<dbReference type="SUPFAM" id="SSF47655">
    <property type="entry name" value="STAT"/>
    <property type="match status" value="1"/>
</dbReference>
<comment type="subcellular location">
    <subcellularLocation>
        <location evidence="2 15">Cytoplasm</location>
    </subcellularLocation>
    <subcellularLocation>
        <location evidence="1 15">Nucleus</location>
    </subcellularLocation>
</comment>
<dbReference type="InterPro" id="IPR046991">
    <property type="entry name" value="STAT4_CC"/>
</dbReference>
<protein>
    <recommendedName>
        <fullName evidence="15">Signal transducer and activator of transcription</fullName>
    </recommendedName>
</protein>
<evidence type="ECO:0000256" key="4">
    <source>
        <dbReference type="ARBA" id="ARBA00022490"/>
    </source>
</evidence>
<keyword evidence="8 15" id="KW-0805">Transcription regulation</keyword>
<dbReference type="CTD" id="6775"/>
<dbReference type="SUPFAM" id="SSF55550">
    <property type="entry name" value="SH2 domain"/>
    <property type="match status" value="1"/>
</dbReference>
<dbReference type="InterPro" id="IPR048988">
    <property type="entry name" value="STAT_linker"/>
</dbReference>
<reference key="1">
    <citation type="submission" date="2019-01" db="UniProtKB">
        <authorList>
            <consortium name="RefSeq"/>
        </authorList>
    </citation>
    <scope>IDENTIFICATION</scope>
</reference>